<dbReference type="Pfam" id="PF00970">
    <property type="entry name" value="FAD_binding_6"/>
    <property type="match status" value="1"/>
</dbReference>
<dbReference type="GO" id="GO:0051536">
    <property type="term" value="F:iron-sulfur cluster binding"/>
    <property type="evidence" value="ECO:0007669"/>
    <property type="project" value="InterPro"/>
</dbReference>
<dbReference type="Pfam" id="PF00111">
    <property type="entry name" value="Fer2"/>
    <property type="match status" value="1"/>
</dbReference>
<dbReference type="RefSeq" id="WP_106770757.1">
    <property type="nucleotide sequence ID" value="NZ_PXYK01000003.1"/>
</dbReference>
<dbReference type="EMBL" id="PXYK01000003">
    <property type="protein sequence ID" value="PSJ64713.1"/>
    <property type="molecule type" value="Genomic_DNA"/>
</dbReference>
<dbReference type="InterPro" id="IPR001041">
    <property type="entry name" value="2Fe-2S_ferredoxin-type"/>
</dbReference>
<evidence type="ECO:0000313" key="4">
    <source>
        <dbReference type="Proteomes" id="UP000241229"/>
    </source>
</evidence>
<dbReference type="Pfam" id="PF00175">
    <property type="entry name" value="NAD_binding_1"/>
    <property type="match status" value="1"/>
</dbReference>
<dbReference type="PANTHER" id="PTHR47354:SF5">
    <property type="entry name" value="PROTEIN RFBI"/>
    <property type="match status" value="1"/>
</dbReference>
<keyword evidence="4" id="KW-1185">Reference proteome</keyword>
<name>A0A2P7SQG4_9HYPH</name>
<protein>
    <recommendedName>
        <fullName evidence="5">Oxidoreductase</fullName>
    </recommendedName>
</protein>
<dbReference type="InterPro" id="IPR039261">
    <property type="entry name" value="FNR_nucleotide-bd"/>
</dbReference>
<dbReference type="CDD" id="cd00207">
    <property type="entry name" value="fer2"/>
    <property type="match status" value="1"/>
</dbReference>
<dbReference type="AlphaFoldDB" id="A0A2P7SQG4"/>
<dbReference type="GO" id="GO:0016491">
    <property type="term" value="F:oxidoreductase activity"/>
    <property type="evidence" value="ECO:0007669"/>
    <property type="project" value="InterPro"/>
</dbReference>
<dbReference type="PRINTS" id="PR00410">
    <property type="entry name" value="PHEHYDRXLASE"/>
</dbReference>
<dbReference type="Gene3D" id="2.40.30.10">
    <property type="entry name" value="Translation factors"/>
    <property type="match status" value="1"/>
</dbReference>
<dbReference type="Gene3D" id="3.40.50.80">
    <property type="entry name" value="Nucleotide-binding domain of ferredoxin-NADP reductase (FNR) module"/>
    <property type="match status" value="1"/>
</dbReference>
<evidence type="ECO:0008006" key="5">
    <source>
        <dbReference type="Google" id="ProtNLM"/>
    </source>
</evidence>
<dbReference type="Proteomes" id="UP000241229">
    <property type="component" value="Unassembled WGS sequence"/>
</dbReference>
<feature type="domain" description="2Fe-2S ferredoxin-type" evidence="1">
    <location>
        <begin position="5"/>
        <end position="79"/>
    </location>
</feature>
<dbReference type="InterPro" id="IPR001433">
    <property type="entry name" value="OxRdtase_FAD/NAD-bd"/>
</dbReference>
<dbReference type="InterPro" id="IPR012675">
    <property type="entry name" value="Beta-grasp_dom_sf"/>
</dbReference>
<dbReference type="InterPro" id="IPR050415">
    <property type="entry name" value="MRET"/>
</dbReference>
<dbReference type="InterPro" id="IPR036010">
    <property type="entry name" value="2Fe-2S_ferredoxin-like_sf"/>
</dbReference>
<proteinExistence type="predicted"/>
<reference evidence="3 4" key="1">
    <citation type="submission" date="2018-03" db="EMBL/GenBank/DDBJ databases">
        <title>The draft genome of Mesorhizobium sp. 6GN-30.</title>
        <authorList>
            <person name="Liu L."/>
            <person name="Li L."/>
            <person name="Wang T."/>
            <person name="Zhang X."/>
            <person name="Liang L."/>
        </authorList>
    </citation>
    <scope>NUCLEOTIDE SEQUENCE [LARGE SCALE GENOMIC DNA]</scope>
    <source>
        <strain evidence="3 4">6GN30</strain>
    </source>
</reference>
<accession>A0A2P7SQG4</accession>
<dbReference type="SUPFAM" id="SSF54292">
    <property type="entry name" value="2Fe-2S ferredoxin-like"/>
    <property type="match status" value="1"/>
</dbReference>
<feature type="domain" description="FAD-binding FR-type" evidence="2">
    <location>
        <begin position="85"/>
        <end position="183"/>
    </location>
</feature>
<evidence type="ECO:0000313" key="3">
    <source>
        <dbReference type="EMBL" id="PSJ64713.1"/>
    </source>
</evidence>
<dbReference type="SUPFAM" id="SSF63380">
    <property type="entry name" value="Riboflavin synthase domain-like"/>
    <property type="match status" value="1"/>
</dbReference>
<dbReference type="SUPFAM" id="SSF52343">
    <property type="entry name" value="Ferredoxin reductase-like, C-terminal NADP-linked domain"/>
    <property type="match status" value="1"/>
</dbReference>
<dbReference type="Gene3D" id="3.10.20.30">
    <property type="match status" value="1"/>
</dbReference>
<sequence>MSLSDAISLAFADGEVMHFPAVTGDSVLASAEQAGNVLASNCREGTCRTCAARNNEGEEVLLCIEPARAGLSLKLPYRRTDVTPPSLRRAKINGFSRVSKSVWELRYRLQFPLPFLPGQYVETTFPGLDAPRRFSMANAPSQKEQVLHVRDLPGGGMSAYLGGRAKPEDAFTVRGPFGVFYLRSTSRPKLFVAGGTGLAPIMSMLASIDPDTAPPLALVAGFASDGDAYAIEELRGLGQRLPLQLILAADRAGSSWSGMKANPVEAVRFVKAVPLGPGTEAYLCGPPGMVAAARQALAAHGLSDSDVFNEAFTHAP</sequence>
<dbReference type="PROSITE" id="PS51384">
    <property type="entry name" value="FAD_FR"/>
    <property type="match status" value="1"/>
</dbReference>
<dbReference type="InterPro" id="IPR008333">
    <property type="entry name" value="Cbr1-like_FAD-bd_dom"/>
</dbReference>
<dbReference type="PANTHER" id="PTHR47354">
    <property type="entry name" value="NADH OXIDOREDUCTASE HCR"/>
    <property type="match status" value="1"/>
</dbReference>
<dbReference type="InterPro" id="IPR017938">
    <property type="entry name" value="Riboflavin_synthase-like_b-brl"/>
</dbReference>
<evidence type="ECO:0000259" key="2">
    <source>
        <dbReference type="PROSITE" id="PS51384"/>
    </source>
</evidence>
<comment type="caution">
    <text evidence="3">The sequence shown here is derived from an EMBL/GenBank/DDBJ whole genome shotgun (WGS) entry which is preliminary data.</text>
</comment>
<dbReference type="PROSITE" id="PS51085">
    <property type="entry name" value="2FE2S_FER_2"/>
    <property type="match status" value="1"/>
</dbReference>
<organism evidence="3 4">
    <name type="scientific">Kumtagia ephedrae</name>
    <dbReference type="NCBI Taxonomy" id="2116701"/>
    <lineage>
        <taxon>Bacteria</taxon>
        <taxon>Pseudomonadati</taxon>
        <taxon>Pseudomonadota</taxon>
        <taxon>Alphaproteobacteria</taxon>
        <taxon>Hyphomicrobiales</taxon>
        <taxon>Phyllobacteriaceae</taxon>
        <taxon>Kumtagia</taxon>
    </lineage>
</organism>
<dbReference type="InterPro" id="IPR017927">
    <property type="entry name" value="FAD-bd_FR_type"/>
</dbReference>
<evidence type="ECO:0000259" key="1">
    <source>
        <dbReference type="PROSITE" id="PS51085"/>
    </source>
</evidence>
<dbReference type="OrthoDB" id="9806195at2"/>
<gene>
    <name evidence="3" type="ORF">C7I84_03400</name>
</gene>